<name>A0ABW3DTN7_9ACTN</name>
<gene>
    <name evidence="1" type="ORF">ACFQ08_21805</name>
</gene>
<dbReference type="EMBL" id="JBHTHX010000841">
    <property type="protein sequence ID" value="MFD0887188.1"/>
    <property type="molecule type" value="Genomic_DNA"/>
</dbReference>
<reference evidence="2" key="1">
    <citation type="journal article" date="2019" name="Int. J. Syst. Evol. Microbiol.">
        <title>The Global Catalogue of Microorganisms (GCM) 10K type strain sequencing project: providing services to taxonomists for standard genome sequencing and annotation.</title>
        <authorList>
            <consortium name="The Broad Institute Genomics Platform"/>
            <consortium name="The Broad Institute Genome Sequencing Center for Infectious Disease"/>
            <person name="Wu L."/>
            <person name="Ma J."/>
        </authorList>
    </citation>
    <scope>NUCLEOTIDE SEQUENCE [LARGE SCALE GENOMIC DNA]</scope>
    <source>
        <strain evidence="2">CCUG 62974</strain>
    </source>
</reference>
<evidence type="ECO:0000313" key="1">
    <source>
        <dbReference type="EMBL" id="MFD0887188.1"/>
    </source>
</evidence>
<accession>A0ABW3DTN7</accession>
<keyword evidence="2" id="KW-1185">Reference proteome</keyword>
<protein>
    <submittedName>
        <fullName evidence="1">Uncharacterized protein</fullName>
    </submittedName>
</protein>
<comment type="caution">
    <text evidence="1">The sequence shown here is derived from an EMBL/GenBank/DDBJ whole genome shotgun (WGS) entry which is preliminary data.</text>
</comment>
<dbReference type="Proteomes" id="UP001597024">
    <property type="component" value="Unassembled WGS sequence"/>
</dbReference>
<evidence type="ECO:0000313" key="2">
    <source>
        <dbReference type="Proteomes" id="UP001597024"/>
    </source>
</evidence>
<proteinExistence type="predicted"/>
<sequence>MVTDLLGYIVVEYPPGSAWPDCNPHGEIHSDLVGARYERHSLEMTARSAGGGETYRIAEVRLVVEDADDR</sequence>
<organism evidence="1 2">
    <name type="scientific">Streptosporangium algeriense</name>
    <dbReference type="NCBI Taxonomy" id="1682748"/>
    <lineage>
        <taxon>Bacteria</taxon>
        <taxon>Bacillati</taxon>
        <taxon>Actinomycetota</taxon>
        <taxon>Actinomycetes</taxon>
        <taxon>Streptosporangiales</taxon>
        <taxon>Streptosporangiaceae</taxon>
        <taxon>Streptosporangium</taxon>
    </lineage>
</organism>